<feature type="domain" description="Tetrahydrodipicolinate-N-succinyltransferase chain A" evidence="11">
    <location>
        <begin position="119"/>
        <end position="185"/>
    </location>
</feature>
<keyword evidence="6 9" id="KW-0220">Diaminopimelate biosynthesis</keyword>
<reference evidence="13" key="1">
    <citation type="submission" date="2016-08" db="EMBL/GenBank/DDBJ databases">
        <authorList>
            <person name="Merda D."/>
            <person name="Briand M."/>
            <person name="Taghouti G."/>
            <person name="Carrere S."/>
            <person name="Gouzy J."/>
            <person name="Portier P."/>
            <person name="Jacques M.-A."/>
            <person name="Fischer-Le Saux M."/>
        </authorList>
    </citation>
    <scope>NUCLEOTIDE SEQUENCE [LARGE SCALE GENOMIC DNA]</scope>
    <source>
        <strain evidence="13">CFBP1817</strain>
    </source>
</reference>
<evidence type="ECO:0000256" key="2">
    <source>
        <dbReference type="ARBA" id="ARBA00022490"/>
    </source>
</evidence>
<evidence type="ECO:0000256" key="9">
    <source>
        <dbReference type="HAMAP-Rule" id="MF_00811"/>
    </source>
</evidence>
<feature type="compositionally biased region" description="Low complexity" evidence="10">
    <location>
        <begin position="48"/>
        <end position="57"/>
    </location>
</feature>
<evidence type="ECO:0000313" key="12">
    <source>
        <dbReference type="EMBL" id="PPU99573.1"/>
    </source>
</evidence>
<keyword evidence="5 9" id="KW-0677">Repeat</keyword>
<evidence type="ECO:0000259" key="11">
    <source>
        <dbReference type="Pfam" id="PF14805"/>
    </source>
</evidence>
<keyword evidence="7 9" id="KW-0457">Lysine biosynthesis</keyword>
<dbReference type="InterPro" id="IPR005664">
    <property type="entry name" value="DapD_Trfase_Hexpep_rpt_fam"/>
</dbReference>
<evidence type="ECO:0000313" key="13">
    <source>
        <dbReference type="Proteomes" id="UP000239939"/>
    </source>
</evidence>
<keyword evidence="4 9" id="KW-0808">Transferase</keyword>
<dbReference type="PANTHER" id="PTHR19136">
    <property type="entry name" value="MOLYBDENUM COFACTOR GUANYLYLTRANSFERASE"/>
    <property type="match status" value="1"/>
</dbReference>
<dbReference type="InterPro" id="IPR001451">
    <property type="entry name" value="Hexapep"/>
</dbReference>
<dbReference type="Pfam" id="PF14602">
    <property type="entry name" value="Hexapep_2"/>
    <property type="match status" value="1"/>
</dbReference>
<keyword evidence="13" id="KW-1185">Reference proteome</keyword>
<comment type="caution">
    <text evidence="12">The sequence shown here is derived from an EMBL/GenBank/DDBJ whole genome shotgun (WGS) entry which is preliminary data.</text>
</comment>
<comment type="subunit">
    <text evidence="9">Homotrimer.</text>
</comment>
<organism evidence="12 13">
    <name type="scientific">Xanthomonas populi</name>
    <dbReference type="NCBI Taxonomy" id="53414"/>
    <lineage>
        <taxon>Bacteria</taxon>
        <taxon>Pseudomonadati</taxon>
        <taxon>Pseudomonadota</taxon>
        <taxon>Gammaproteobacteria</taxon>
        <taxon>Lysobacterales</taxon>
        <taxon>Lysobacteraceae</taxon>
        <taxon>Xanthomonas</taxon>
    </lineage>
</organism>
<feature type="compositionally biased region" description="Low complexity" evidence="10">
    <location>
        <begin position="1"/>
        <end position="29"/>
    </location>
</feature>
<dbReference type="UniPathway" id="UPA00034">
    <property type="reaction ID" value="UER00019"/>
</dbReference>
<dbReference type="RefSeq" id="WP_128415829.1">
    <property type="nucleotide sequence ID" value="NZ_MDEJ01000008.1"/>
</dbReference>
<protein>
    <recommendedName>
        <fullName evidence="9">2,3,4,5-tetrahydropyridine-2,6-dicarboxylate N-succinyltransferase</fullName>
        <ecNumber evidence="9">2.3.1.117</ecNumber>
    </recommendedName>
    <alternativeName>
        <fullName evidence="9">Tetrahydrodipicolinate N-succinyltransferase</fullName>
        <shortName evidence="9">THDP succinyltransferase</shortName>
        <shortName evidence="9">THP succinyltransferase</shortName>
        <shortName evidence="9">Tetrahydropicolinate succinylase</shortName>
    </alternativeName>
</protein>
<dbReference type="GO" id="GO:0008666">
    <property type="term" value="F:2,3,4,5-tetrahydropyridine-2,6-dicarboxylate N-succinyltransferase activity"/>
    <property type="evidence" value="ECO:0007669"/>
    <property type="project" value="UniProtKB-UniRule"/>
</dbReference>
<accession>A0A2S7F2B6</accession>
<dbReference type="EC" id="2.3.1.117" evidence="9"/>
<feature type="region of interest" description="Disordered" evidence="10">
    <location>
        <begin position="1"/>
        <end position="57"/>
    </location>
</feature>
<evidence type="ECO:0000256" key="8">
    <source>
        <dbReference type="ARBA" id="ARBA00023315"/>
    </source>
</evidence>
<gene>
    <name evidence="9 12" type="primary">dapD</name>
    <name evidence="12" type="ORF">XpopCFBP1817_02360</name>
</gene>
<dbReference type="NCBIfam" id="NF008808">
    <property type="entry name" value="PRK11830.1"/>
    <property type="match status" value="1"/>
</dbReference>
<feature type="binding site" evidence="9">
    <location>
        <position position="220"/>
    </location>
    <ligand>
        <name>substrate</name>
    </ligand>
</feature>
<keyword evidence="8 9" id="KW-0012">Acyltransferase</keyword>
<dbReference type="GO" id="GO:0005737">
    <property type="term" value="C:cytoplasm"/>
    <property type="evidence" value="ECO:0007669"/>
    <property type="project" value="UniProtKB-SubCell"/>
</dbReference>
<dbReference type="GO" id="GO:0009089">
    <property type="term" value="P:lysine biosynthetic process via diaminopimelate"/>
    <property type="evidence" value="ECO:0007669"/>
    <property type="project" value="UniProtKB-UniRule"/>
</dbReference>
<evidence type="ECO:0000256" key="4">
    <source>
        <dbReference type="ARBA" id="ARBA00022679"/>
    </source>
</evidence>
<evidence type="ECO:0000256" key="1">
    <source>
        <dbReference type="ARBA" id="ARBA00007274"/>
    </source>
</evidence>
<feature type="binding site" evidence="9">
    <location>
        <position position="257"/>
    </location>
    <ligand>
        <name>substrate</name>
    </ligand>
</feature>
<dbReference type="NCBIfam" id="TIGR00965">
    <property type="entry name" value="dapD"/>
    <property type="match status" value="1"/>
</dbReference>
<evidence type="ECO:0000256" key="7">
    <source>
        <dbReference type="ARBA" id="ARBA00023154"/>
    </source>
</evidence>
<comment type="pathway">
    <text evidence="9">Amino-acid biosynthesis; L-lysine biosynthesis via DAP pathway; LL-2,6-diaminopimelate from (S)-tetrahydrodipicolinate (succinylase route): step 1/3.</text>
</comment>
<evidence type="ECO:0000256" key="3">
    <source>
        <dbReference type="ARBA" id="ARBA00022605"/>
    </source>
</evidence>
<comment type="similarity">
    <text evidence="1 9">Belongs to the transferase hexapeptide repeat family.</text>
</comment>
<comment type="catalytic activity">
    <reaction evidence="9">
        <text>(S)-2,3,4,5-tetrahydrodipicolinate + succinyl-CoA + H2O = (S)-2-succinylamino-6-oxoheptanedioate + CoA</text>
        <dbReference type="Rhea" id="RHEA:17325"/>
        <dbReference type="ChEBI" id="CHEBI:15377"/>
        <dbReference type="ChEBI" id="CHEBI:15685"/>
        <dbReference type="ChEBI" id="CHEBI:16845"/>
        <dbReference type="ChEBI" id="CHEBI:57287"/>
        <dbReference type="ChEBI" id="CHEBI:57292"/>
        <dbReference type="EC" id="2.3.1.117"/>
    </reaction>
</comment>
<sequence length="391" mass="41123">MASKKTAPKQSATTTSAAPARATTKSSKANGKPSDRTSVSKPGKLPAARKATAVAAADTKAAAKKRVAKNVVASAPRVAKQPTTVVSAPLAQKAAAAKKLPIAEKAVQSTATHVGNDELKFGIESAFERRASLTSDEIDGSTRAIVTRVIDRLESGEFRVAEPDGQGGWTVNAWLKKAVLLYFRVNEMAVIEAQPAPFWDKVESRFAGFNEAEFRKAGVRVVPGAVARRGSYFGKDVVLMPSFTNIGAYVGEGTMVDTWATVGSCAQIGKHCHLSGGAGIGGVLEPLQASPTIIEDHCFIGARSEVVEGVVVGHHSVIGMGVFIGQSTRIYNRATGEISYGYVPPYSVVVSGQLPSKDGSHSLYCAVIVKQVDAKTRSKTSVNELLRGLAD</sequence>
<dbReference type="Gene3D" id="1.10.166.10">
    <property type="entry name" value="Tetrahydrodipicolinate-N-succinyltransferase, N-terminal domain"/>
    <property type="match status" value="1"/>
</dbReference>
<evidence type="ECO:0000256" key="6">
    <source>
        <dbReference type="ARBA" id="ARBA00022915"/>
    </source>
</evidence>
<name>A0A2S7F2B6_9XANT</name>
<dbReference type="Proteomes" id="UP000239939">
    <property type="component" value="Unassembled WGS sequence"/>
</dbReference>
<dbReference type="SUPFAM" id="SSF51161">
    <property type="entry name" value="Trimeric LpxA-like enzymes"/>
    <property type="match status" value="1"/>
</dbReference>
<dbReference type="OrthoDB" id="9775362at2"/>
<dbReference type="CDD" id="cd03350">
    <property type="entry name" value="LbH_THP_succinylT"/>
    <property type="match status" value="1"/>
</dbReference>
<dbReference type="Pfam" id="PF14805">
    <property type="entry name" value="THDPS_N_2"/>
    <property type="match status" value="1"/>
</dbReference>
<evidence type="ECO:0000256" key="5">
    <source>
        <dbReference type="ARBA" id="ARBA00022737"/>
    </source>
</evidence>
<dbReference type="GO" id="GO:0016779">
    <property type="term" value="F:nucleotidyltransferase activity"/>
    <property type="evidence" value="ECO:0007669"/>
    <property type="project" value="TreeGrafter"/>
</dbReference>
<dbReference type="InterPro" id="IPR037133">
    <property type="entry name" value="THP_succinylTrfase_N_sf"/>
</dbReference>
<comment type="subcellular location">
    <subcellularLocation>
        <location evidence="9">Cytoplasm</location>
    </subcellularLocation>
</comment>
<dbReference type="InterPro" id="IPR023180">
    <property type="entry name" value="THP_succinylTrfase_dom1"/>
</dbReference>
<dbReference type="EMBL" id="MDEJ01000008">
    <property type="protein sequence ID" value="PPU99573.1"/>
    <property type="molecule type" value="Genomic_DNA"/>
</dbReference>
<dbReference type="AlphaFoldDB" id="A0A2S7F2B6"/>
<proteinExistence type="inferred from homology"/>
<keyword evidence="3 9" id="KW-0028">Amino-acid biosynthesis</keyword>
<dbReference type="PANTHER" id="PTHR19136:SF52">
    <property type="entry name" value="2,3,4,5-TETRAHYDROPYRIDINE-2,6-DICARBOXYLATE N-SUCCINYLTRANSFERASE"/>
    <property type="match status" value="1"/>
</dbReference>
<dbReference type="Gene3D" id="2.160.10.10">
    <property type="entry name" value="Hexapeptide repeat proteins"/>
    <property type="match status" value="1"/>
</dbReference>
<dbReference type="HAMAP" id="MF_00811">
    <property type="entry name" value="DapD"/>
    <property type="match status" value="1"/>
</dbReference>
<dbReference type="GO" id="GO:0019877">
    <property type="term" value="P:diaminopimelate biosynthetic process"/>
    <property type="evidence" value="ECO:0007669"/>
    <property type="project" value="UniProtKB-UniRule"/>
</dbReference>
<evidence type="ECO:0000256" key="10">
    <source>
        <dbReference type="SAM" id="MobiDB-lite"/>
    </source>
</evidence>
<dbReference type="InterPro" id="IPR011004">
    <property type="entry name" value="Trimer_LpxA-like_sf"/>
</dbReference>
<keyword evidence="2 9" id="KW-0963">Cytoplasm</keyword>